<comment type="cofactor">
    <cofactor evidence="1 3">
        <name>thiamine diphosphate</name>
        <dbReference type="ChEBI" id="CHEBI:58937"/>
    </cofactor>
</comment>
<evidence type="ECO:0000256" key="2">
    <source>
        <dbReference type="ARBA" id="ARBA00023052"/>
    </source>
</evidence>
<keyword evidence="2 3" id="KW-0786">Thiamine pyrophosphate</keyword>
<dbReference type="InterPro" id="IPR018970">
    <property type="entry name" value="Xul5P/Fru6P_PKetolase_N"/>
</dbReference>
<organism evidence="6 7">
    <name type="scientific">Butyricicoccus intestinisimiae</name>
    <dbReference type="NCBI Taxonomy" id="2841509"/>
    <lineage>
        <taxon>Bacteria</taxon>
        <taxon>Bacillati</taxon>
        <taxon>Bacillota</taxon>
        <taxon>Clostridia</taxon>
        <taxon>Eubacteriales</taxon>
        <taxon>Butyricicoccaceae</taxon>
        <taxon>Butyricicoccus</taxon>
    </lineage>
</organism>
<dbReference type="NCBIfam" id="NF003621">
    <property type="entry name" value="PRK05261.1-6"/>
    <property type="match status" value="1"/>
</dbReference>
<dbReference type="HAMAP" id="MF_01403">
    <property type="entry name" value="Phosphoketolase"/>
    <property type="match status" value="1"/>
</dbReference>
<comment type="caution">
    <text evidence="6">The sequence shown here is derived from an EMBL/GenBank/DDBJ whole genome shotgun (WGS) entry which is preliminary data.</text>
</comment>
<dbReference type="Proteomes" id="UP000783588">
    <property type="component" value="Unassembled WGS sequence"/>
</dbReference>
<dbReference type="NCBIfam" id="NF003618">
    <property type="entry name" value="PRK05261.1-3"/>
    <property type="match status" value="1"/>
</dbReference>
<keyword evidence="3" id="KW-0456">Lyase</keyword>
<sequence length="790" mass="89919">MKPVCEEKGPLTDELLRKMNAYWRATNYLAAGQLYLLDNPLLREPLTMEQIKKKIVGHWGTVPGQNFVYVHLNRVIKRYDLDMILLSGPGHGGNFFVANTYLEGTYSEVYPNVSEDLEGMKHLFKQFSFPGGIASHVAPETPGSINEGGELGYSIAHAFGAVYDNPDLIAAVTVGDGEAETGPLATSWQSNKFLNPITDGAVLPILHLNGYKIANPTIFSRISHEELQKYFEGCGWKPYFVEGDDPMTMHRKMAETLDTVIEEIKGIQKHARETGDATRPIWPMIVLRTPKGWTGPKEVDGNMIENSFRAHQVPIMMDKPEHLEILKNWLESYHAEELFDENGRLIPELRELAPKGDHRIGANPHANGGLLLRDLRLPDFRDYAFPVGQPGATEGQDMIEMGKFVRDILKLNEDSRNFRVFGPDETASNRLNAAFEATNRDWNAETLPTDEFLAKDGRIMDSMLSEHMCEGWLEGYLLTGRHGFFASYEAFIRIIDSMAAQHAKWLKVCNQLPWRQKIASLNLILASNVWQQDHNGFTHQDPGFLDHIANKKADVVRLYLPPDANCLLSCFDHCIRSRNYVNVIVASKHPRPQWLTMEQAVKHCTQGIGVWEWASNDAGQEPDVVMACCGETPTLETLAAVSILRKELPELKVRVINVVDLMKLQPKAEHPHGLSDAEYDMLFTKDKPIIFAFHGYPTLIHELTYRRHNRQLHVRGYKEEGTITTPFDMRVQNDIDRFHLVQDVLLRLPQLGNRGAYLYQKMSDKLVEHKQYINEYGLDMPEVRDWKWQA</sequence>
<comment type="similarity">
    <text evidence="3">Belongs to the XFP family.</text>
</comment>
<evidence type="ECO:0000313" key="6">
    <source>
        <dbReference type="EMBL" id="MBU5489532.1"/>
    </source>
</evidence>
<gene>
    <name evidence="6" type="ORF">KQI75_02620</name>
</gene>
<dbReference type="PROSITE" id="PS60002">
    <property type="entry name" value="PHOSPHOKETOLASE_1"/>
    <property type="match status" value="1"/>
</dbReference>
<protein>
    <recommendedName>
        <fullName evidence="3">Probable phosphoketolase</fullName>
        <ecNumber evidence="3">4.1.2.-</ecNumber>
    </recommendedName>
</protein>
<dbReference type="Pfam" id="PF09363">
    <property type="entry name" value="XFP_C"/>
    <property type="match status" value="1"/>
</dbReference>
<dbReference type="Pfam" id="PF03894">
    <property type="entry name" value="XFP"/>
    <property type="match status" value="1"/>
</dbReference>
<dbReference type="PANTHER" id="PTHR31273">
    <property type="entry name" value="PHOSPHOKETOLASE-RELATED"/>
    <property type="match status" value="1"/>
</dbReference>
<dbReference type="CDD" id="cd02011">
    <property type="entry name" value="TPP_PK"/>
    <property type="match status" value="1"/>
</dbReference>
<dbReference type="NCBIfam" id="NF003619">
    <property type="entry name" value="PRK05261.1-4"/>
    <property type="match status" value="1"/>
</dbReference>
<evidence type="ECO:0000313" key="7">
    <source>
        <dbReference type="Proteomes" id="UP000783588"/>
    </source>
</evidence>
<evidence type="ECO:0000256" key="3">
    <source>
        <dbReference type="HAMAP-Rule" id="MF_01403"/>
    </source>
</evidence>
<evidence type="ECO:0000259" key="5">
    <source>
        <dbReference type="Pfam" id="PF09364"/>
    </source>
</evidence>
<name>A0ABS6EQL7_9FIRM</name>
<feature type="domain" description="Xylulose 5-phosphate/Fructose 6-phosphate phosphoketolase C-terminal" evidence="4">
    <location>
        <begin position="588"/>
        <end position="788"/>
    </location>
</feature>
<feature type="domain" description="Xylulose 5-phosphate/Fructose 6-phosphate phosphoketolase N-terminal" evidence="5">
    <location>
        <begin position="11"/>
        <end position="370"/>
    </location>
</feature>
<dbReference type="PIRSF" id="PIRSF017245">
    <property type="entry name" value="Phosphoketolase"/>
    <property type="match status" value="1"/>
</dbReference>
<dbReference type="PANTHER" id="PTHR31273:SF0">
    <property type="entry name" value="PHOSPHOKETOLASE-RELATED"/>
    <property type="match status" value="1"/>
</dbReference>
<dbReference type="EMBL" id="JAHLQI010000001">
    <property type="protein sequence ID" value="MBU5489532.1"/>
    <property type="molecule type" value="Genomic_DNA"/>
</dbReference>
<dbReference type="InterPro" id="IPR023962">
    <property type="entry name" value="Phosphoketolase"/>
</dbReference>
<evidence type="ECO:0000256" key="1">
    <source>
        <dbReference type="ARBA" id="ARBA00001964"/>
    </source>
</evidence>
<dbReference type="RefSeq" id="WP_216469313.1">
    <property type="nucleotide sequence ID" value="NZ_JAHLQI010000001.1"/>
</dbReference>
<dbReference type="InterPro" id="IPR019790">
    <property type="entry name" value="Xul5P/Fru6P_PKetolase_CS"/>
</dbReference>
<proteinExistence type="inferred from homology"/>
<dbReference type="InterPro" id="IPR018969">
    <property type="entry name" value="Xul5P/Fru6P_PKetolase_C"/>
</dbReference>
<dbReference type="InterPro" id="IPR005593">
    <property type="entry name" value="Xul5P/Fru6P_PKetolase"/>
</dbReference>
<accession>A0ABS6EQL7</accession>
<reference evidence="6 7" key="1">
    <citation type="submission" date="2021-06" db="EMBL/GenBank/DDBJ databases">
        <authorList>
            <person name="Sun Q."/>
            <person name="Li D."/>
        </authorList>
    </citation>
    <scope>NUCLEOTIDE SEQUENCE [LARGE SCALE GENOMIC DNA]</scope>
    <source>
        <strain evidence="6 7">MSJd-7</strain>
    </source>
</reference>
<keyword evidence="7" id="KW-1185">Reference proteome</keyword>
<dbReference type="EC" id="4.1.2.-" evidence="3"/>
<dbReference type="NCBIfam" id="NF003617">
    <property type="entry name" value="PRK05261.1-2"/>
    <property type="match status" value="1"/>
</dbReference>
<evidence type="ECO:0000259" key="4">
    <source>
        <dbReference type="Pfam" id="PF09363"/>
    </source>
</evidence>
<dbReference type="Pfam" id="PF09364">
    <property type="entry name" value="XFP_N"/>
    <property type="match status" value="1"/>
</dbReference>